<feature type="binding site" evidence="5">
    <location>
        <position position="183"/>
    </location>
    <ligand>
        <name>a divalent metal cation</name>
        <dbReference type="ChEBI" id="CHEBI:60240"/>
        <label>2</label>
        <note>catalytic</note>
    </ligand>
</feature>
<dbReference type="RefSeq" id="XP_021337770.1">
    <property type="nucleotide sequence ID" value="XM_021482555.1"/>
</dbReference>
<name>A0A1N6LXW4_BABMR</name>
<evidence type="ECO:0000256" key="5">
    <source>
        <dbReference type="HAMAP-Rule" id="MF_03174"/>
    </source>
</evidence>
<dbReference type="OrthoDB" id="3209743at2759"/>
<protein>
    <recommendedName>
        <fullName evidence="6">Methionine aminopeptidase</fullName>
        <ecNumber evidence="6">3.4.11.18</ecNumber>
    </recommendedName>
</protein>
<dbReference type="PANTHER" id="PTHR43330">
    <property type="entry name" value="METHIONINE AMINOPEPTIDASE"/>
    <property type="match status" value="1"/>
</dbReference>
<feature type="binding site" evidence="5">
    <location>
        <position position="172"/>
    </location>
    <ligand>
        <name>a divalent metal cation</name>
        <dbReference type="ChEBI" id="CHEBI:60240"/>
        <label>1</label>
    </ligand>
</feature>
<dbReference type="Proteomes" id="UP000002899">
    <property type="component" value="Chromosome IV"/>
</dbReference>
<evidence type="ECO:0000259" key="7">
    <source>
        <dbReference type="Pfam" id="PF00557"/>
    </source>
</evidence>
<keyword evidence="1 5" id="KW-0031">Aminopeptidase</keyword>
<dbReference type="GeneID" id="24426021"/>
<dbReference type="InterPro" id="IPR002467">
    <property type="entry name" value="Pept_M24A_MAP1"/>
</dbReference>
<comment type="cofactor">
    <cofactor evidence="5">
        <name>Co(2+)</name>
        <dbReference type="ChEBI" id="CHEBI:48828"/>
    </cofactor>
    <cofactor evidence="5">
        <name>Zn(2+)</name>
        <dbReference type="ChEBI" id="CHEBI:29105"/>
    </cofactor>
    <cofactor evidence="5">
        <name>Mn(2+)</name>
        <dbReference type="ChEBI" id="CHEBI:29035"/>
    </cofactor>
    <cofactor evidence="5">
        <name>Fe(2+)</name>
        <dbReference type="ChEBI" id="CHEBI:29033"/>
    </cofactor>
    <text evidence="5">Binds 2 divalent metal cations per subunit. Has a high-affinity and a low affinity metal-binding site. The true nature of the physiological cofactor is under debate. The enzyme is active with cobalt, zinc, manganese or divalent iron ions. Most likely, methionine aminopeptidases function as mononuclear Fe(2+)-metalloproteases under physiological conditions, and the catalytically relevant metal-binding site has been assigned to the histidine-containing high-affinity site.</text>
</comment>
<feature type="binding site" evidence="5">
    <location>
        <position position="253"/>
    </location>
    <ligand>
        <name>substrate</name>
    </ligand>
</feature>
<dbReference type="GO" id="GO:0006508">
    <property type="term" value="P:proteolysis"/>
    <property type="evidence" value="ECO:0007669"/>
    <property type="project" value="UniProtKB-KW"/>
</dbReference>
<feature type="binding site" evidence="5">
    <location>
        <position position="310"/>
    </location>
    <ligand>
        <name>a divalent metal cation</name>
        <dbReference type="ChEBI" id="CHEBI:60240"/>
        <label>1</label>
    </ligand>
</feature>
<dbReference type="VEuPathDB" id="PiroplasmaDB:BmR1_04g06870"/>
<dbReference type="PANTHER" id="PTHR43330:SF7">
    <property type="entry name" value="METHIONINE AMINOPEPTIDASE 1"/>
    <property type="match status" value="1"/>
</dbReference>
<reference evidence="8 9" key="3">
    <citation type="journal article" date="2016" name="Sci. Rep.">
        <title>Genome-wide diversity and gene expression profiling of Babesia microti isolates identify polymorphic genes that mediate host-pathogen interactions.</title>
        <authorList>
            <person name="Silva J.C."/>
            <person name="Cornillot E."/>
            <person name="McCracken C."/>
            <person name="Usmani-Brown S."/>
            <person name="Dwivedi A."/>
            <person name="Ifeonu O.O."/>
            <person name="Crabtree J."/>
            <person name="Gotia H.T."/>
            <person name="Virji A.Z."/>
            <person name="Reynes C."/>
            <person name="Colinge J."/>
            <person name="Kumar V."/>
            <person name="Lawres L."/>
            <person name="Pazzi J.E."/>
            <person name="Pablo J.V."/>
            <person name="Hung C."/>
            <person name="Brancato J."/>
            <person name="Kumari P."/>
            <person name="Orvis J."/>
            <person name="Tretina K."/>
            <person name="Chibucos M."/>
            <person name="Ott S."/>
            <person name="Sadzewicz L."/>
            <person name="Sengamalay N."/>
            <person name="Shetty A.C."/>
            <person name="Su Q."/>
            <person name="Tallon L."/>
            <person name="Fraser C.M."/>
            <person name="Frutos R."/>
            <person name="Molina D.M."/>
            <person name="Krause P.J."/>
            <person name="Ben Mamoun C."/>
        </authorList>
    </citation>
    <scope>NUCLEOTIDE SEQUENCE [LARGE SCALE GENOMIC DNA]</scope>
    <source>
        <strain evidence="8 9">RI</strain>
    </source>
</reference>
<dbReference type="NCBIfam" id="TIGR00500">
    <property type="entry name" value="met_pdase_I"/>
    <property type="match status" value="1"/>
</dbReference>
<dbReference type="SUPFAM" id="SSF55920">
    <property type="entry name" value="Creatinase/aminopeptidase"/>
    <property type="match status" value="1"/>
</dbReference>
<dbReference type="InterPro" id="IPR001714">
    <property type="entry name" value="Pept_M24_MAP"/>
</dbReference>
<keyword evidence="2 5" id="KW-0645">Protease</keyword>
<dbReference type="InterPro" id="IPR036005">
    <property type="entry name" value="Creatinase/aminopeptidase-like"/>
</dbReference>
<comment type="catalytic activity">
    <reaction evidence="5 6">
        <text>Release of N-terminal amino acids, preferentially methionine, from peptides and arylamides.</text>
        <dbReference type="EC" id="3.4.11.18"/>
    </reaction>
</comment>
<evidence type="ECO:0000256" key="4">
    <source>
        <dbReference type="ARBA" id="ARBA00022801"/>
    </source>
</evidence>
<dbReference type="InterPro" id="IPR000994">
    <property type="entry name" value="Pept_M24"/>
</dbReference>
<feature type="binding site" evidence="5">
    <location>
        <position position="183"/>
    </location>
    <ligand>
        <name>a divalent metal cation</name>
        <dbReference type="ChEBI" id="CHEBI:60240"/>
        <label>1</label>
    </ligand>
</feature>
<dbReference type="GO" id="GO:0005829">
    <property type="term" value="C:cytosol"/>
    <property type="evidence" value="ECO:0007669"/>
    <property type="project" value="TreeGrafter"/>
</dbReference>
<accession>A0A1N6LXW4</accession>
<reference evidence="8 9" key="2">
    <citation type="journal article" date="2013" name="PLoS ONE">
        <title>Whole genome mapping and re-organization of the nuclear and mitochondrial genomes of Babesia microti isolates.</title>
        <authorList>
            <person name="Cornillot E."/>
            <person name="Dassouli A."/>
            <person name="Garg A."/>
            <person name="Pachikara N."/>
            <person name="Randazzo S."/>
            <person name="Depoix D."/>
            <person name="Carcy B."/>
            <person name="Delbecq S."/>
            <person name="Frutos R."/>
            <person name="Silva J.C."/>
            <person name="Sutton R."/>
            <person name="Krause P.J."/>
            <person name="Mamoun C.B."/>
        </authorList>
    </citation>
    <scope>NUCLEOTIDE SEQUENCE [LARGE SCALE GENOMIC DNA]</scope>
    <source>
        <strain evidence="8 9">RI</strain>
    </source>
</reference>
<dbReference type="KEGG" id="bmic:BmR1_04g06870"/>
<feature type="binding site" evidence="5">
    <location>
        <position position="246"/>
    </location>
    <ligand>
        <name>a divalent metal cation</name>
        <dbReference type="ChEBI" id="CHEBI:60240"/>
        <label>2</label>
        <note>catalytic</note>
    </ligand>
</feature>
<dbReference type="AlphaFoldDB" id="A0A1N6LXW4"/>
<evidence type="ECO:0000313" key="9">
    <source>
        <dbReference type="Proteomes" id="UP000002899"/>
    </source>
</evidence>
<keyword evidence="3 5" id="KW-0479">Metal-binding</keyword>
<dbReference type="GO" id="GO:0046872">
    <property type="term" value="F:metal ion binding"/>
    <property type="evidence" value="ECO:0007669"/>
    <property type="project" value="UniProtKB-UniRule"/>
</dbReference>
<organism evidence="8 9">
    <name type="scientific">Babesia microti (strain RI)</name>
    <dbReference type="NCBI Taxonomy" id="1133968"/>
    <lineage>
        <taxon>Eukaryota</taxon>
        <taxon>Sar</taxon>
        <taxon>Alveolata</taxon>
        <taxon>Apicomplexa</taxon>
        <taxon>Aconoidasida</taxon>
        <taxon>Piroplasmida</taxon>
        <taxon>Babesiidae</taxon>
        <taxon>Babesia</taxon>
    </lineage>
</organism>
<feature type="binding site" evidence="5">
    <location>
        <position position="279"/>
    </location>
    <ligand>
        <name>a divalent metal cation</name>
        <dbReference type="ChEBI" id="CHEBI:60240"/>
        <label>2</label>
        <note>catalytic</note>
    </ligand>
</feature>
<dbReference type="GO" id="GO:0004239">
    <property type="term" value="F:initiator methionyl aminopeptidase activity"/>
    <property type="evidence" value="ECO:0007669"/>
    <property type="project" value="UniProtKB-UniRule"/>
</dbReference>
<keyword evidence="4 5" id="KW-0378">Hydrolase</keyword>
<feature type="binding site" evidence="5">
    <location>
        <position position="310"/>
    </location>
    <ligand>
        <name>a divalent metal cation</name>
        <dbReference type="ChEBI" id="CHEBI:60240"/>
        <label>2</label>
        <note>catalytic</note>
    </ligand>
</feature>
<sequence>MPHIFCCRHYYHNIYSYIYRICTMFVTIIRFGKFIPTVKYGSYKVTPMNHVPKHIVGPCYSINNPIITQPSQNDPALQFAEVKSHSVIEKMRKAAKIASDCLELCCKKSLPGVTTDEIDKVAHEFIISKGAYPSGVNFHGFPKAICASPNEVVCHGIPDTRPLCNGDIISYDCTVYYDGVYGDCAKTISIGKPSDEDLRLIEATKECLMLAIYTLKPGMNLSEIGKIIHEKAKQLGYCVIKEFCGHFIGHEMHMRPLICHTYPNNTIGTAIVGQTFTIEPILCQGESVIEIWEDGWTAVTADRSKSAQFEHTVLVTSDGCVPITSWT</sequence>
<reference evidence="8 9" key="1">
    <citation type="journal article" date="2012" name="Nucleic Acids Res.">
        <title>Sequencing of the smallest Apicomplexan genome from the human pathogen Babesia microti.</title>
        <authorList>
            <person name="Cornillot E."/>
            <person name="Hadj-Kaddour K."/>
            <person name="Dassouli A."/>
            <person name="Noel B."/>
            <person name="Ranwez V."/>
            <person name="Vacherie B."/>
            <person name="Augagneur Y."/>
            <person name="Bres V."/>
            <person name="Duclos A."/>
            <person name="Randazzo S."/>
            <person name="Carcy B."/>
            <person name="Debierre-Grockiego F."/>
            <person name="Delbecq S."/>
            <person name="Moubri-Menage K."/>
            <person name="Shams-Eldin H."/>
            <person name="Usmani-Brown S."/>
            <person name="Bringaud F."/>
            <person name="Wincker P."/>
            <person name="Vivares C.P."/>
            <person name="Schwarz R.T."/>
            <person name="Schetters T.P."/>
            <person name="Krause P.J."/>
            <person name="Gorenflot A."/>
            <person name="Berry V."/>
            <person name="Barbe V."/>
            <person name="Ben Mamoun C."/>
        </authorList>
    </citation>
    <scope>NUCLEOTIDE SEQUENCE [LARGE SCALE GENOMIC DNA]</scope>
    <source>
        <strain evidence="8 9">RI</strain>
    </source>
</reference>
<comment type="similarity">
    <text evidence="5">Belongs to the peptidase M24A family. Methionine aminopeptidase type 1 subfamily.</text>
</comment>
<evidence type="ECO:0000256" key="2">
    <source>
        <dbReference type="ARBA" id="ARBA00022670"/>
    </source>
</evidence>
<evidence type="ECO:0000256" key="6">
    <source>
        <dbReference type="RuleBase" id="RU003653"/>
    </source>
</evidence>
<evidence type="ECO:0000313" key="8">
    <source>
        <dbReference type="EMBL" id="SIO73703.1"/>
    </source>
</evidence>
<feature type="domain" description="Peptidase M24" evidence="7">
    <location>
        <begin position="89"/>
        <end position="316"/>
    </location>
</feature>
<evidence type="ECO:0000256" key="3">
    <source>
        <dbReference type="ARBA" id="ARBA00022723"/>
    </source>
</evidence>
<feature type="binding site" evidence="5">
    <location>
        <position position="155"/>
    </location>
    <ligand>
        <name>substrate</name>
    </ligand>
</feature>
<dbReference type="GO" id="GO:0070006">
    <property type="term" value="F:metalloaminopeptidase activity"/>
    <property type="evidence" value="ECO:0007669"/>
    <property type="project" value="UniProtKB-UniRule"/>
</dbReference>
<gene>
    <name evidence="8" type="ORF">BmR1_04g06870</name>
</gene>
<dbReference type="Pfam" id="PF00557">
    <property type="entry name" value="Peptidase_M24"/>
    <property type="match status" value="1"/>
</dbReference>
<proteinExistence type="inferred from homology"/>
<dbReference type="PRINTS" id="PR00599">
    <property type="entry name" value="MAPEPTIDASE"/>
</dbReference>
<keyword evidence="9" id="KW-1185">Reference proteome</keyword>
<dbReference type="Gene3D" id="3.90.230.10">
    <property type="entry name" value="Creatinase/methionine aminopeptidase superfamily"/>
    <property type="match status" value="1"/>
</dbReference>
<dbReference type="EC" id="3.4.11.18" evidence="6"/>
<dbReference type="CDD" id="cd01086">
    <property type="entry name" value="MetAP1"/>
    <property type="match status" value="1"/>
</dbReference>
<evidence type="ECO:0000256" key="1">
    <source>
        <dbReference type="ARBA" id="ARBA00022438"/>
    </source>
</evidence>
<comment type="function">
    <text evidence="6">Cotranslationally removes the N-terminal methionine from nascent proteins. The N-terminal methionine is often cleaved when the second residue in the primary sequence is small and uncharged (Met-Ala-, Cys, Gly, Pro, Ser, Thr, or Val).</text>
</comment>
<dbReference type="EMBL" id="LN871599">
    <property type="protein sequence ID" value="SIO73703.1"/>
    <property type="molecule type" value="Genomic_DNA"/>
</dbReference>
<dbReference type="HAMAP" id="MF_01974">
    <property type="entry name" value="MetAP_1"/>
    <property type="match status" value="1"/>
</dbReference>